<keyword evidence="2" id="KW-1185">Reference proteome</keyword>
<accession>A0ABU6DUS8</accession>
<protein>
    <submittedName>
        <fullName evidence="1">DNA primase</fullName>
    </submittedName>
</protein>
<proteinExistence type="predicted"/>
<name>A0ABU6DUS8_9GAMM</name>
<evidence type="ECO:0000313" key="1">
    <source>
        <dbReference type="EMBL" id="MEB5477601.1"/>
    </source>
</evidence>
<comment type="caution">
    <text evidence="1">The sequence shown here is derived from an EMBL/GenBank/DDBJ whole genome shotgun (WGS) entry which is preliminary data.</text>
</comment>
<gene>
    <name evidence="1" type="ORF">I2F25_11190</name>
</gene>
<sequence length="496" mass="56415">MSASLHSIVDDVLHRSPTPIFKLEVDGVDITSKINNRLINLKIENKRGLETDTLDLELSDHDGMLEIPPKDALIAVWLGWSNSGLVYKGNYIVKEIEHSGPPDVLHIRATSADMKTAFKQKKERSFNNITLETLLTLISLEQSLDLAIDPKLGSETIVHLDQNESDANLIIRLADEYDALATVKNNTLLFMPTGQSKSASGKQLPTMWIQRKNGDQHRYSFSSGGEEVSGVKAFYYDTELAKKLEVIVGDESNTNIKELRHIHRDKKSATFAARSKLNSLKRNSATMSYHLAKGDPNIIPEMTFLFYGFKADIDDIYWLGTSVTDTLDNSSGYTTDLTLEVFFPDADDVTELFEDQFEKEKNQKWTGVAVYYQDGNNAIRLTKGDQAHVKEFTYLYYSKLAAQQRLDREYSLLDLETGKFKSHNQIDMKPYTGLKTFYSTDQGKTRHVVTYGDQSNPKVIDHVYHNKKAAEKRLRRDYPRLNAKQDMVKKLNIQHN</sequence>
<evidence type="ECO:0000313" key="2">
    <source>
        <dbReference type="Proteomes" id="UP001339883"/>
    </source>
</evidence>
<dbReference type="SUPFAM" id="SSF69279">
    <property type="entry name" value="Phage tail proteins"/>
    <property type="match status" value="1"/>
</dbReference>
<reference evidence="1 2" key="1">
    <citation type="submission" date="2019-08" db="EMBL/GenBank/DDBJ databases">
        <title>Five species of Acinetobacter isolated from floral nectar and animal pollinators.</title>
        <authorList>
            <person name="Hendry T.A."/>
        </authorList>
    </citation>
    <scope>NUCLEOTIDE SEQUENCE [LARGE SCALE GENOMIC DNA]</scope>
    <source>
        <strain evidence="1 2">MD18.27</strain>
    </source>
</reference>
<dbReference type="EMBL" id="VTDN01000010">
    <property type="protein sequence ID" value="MEB5477601.1"/>
    <property type="molecule type" value="Genomic_DNA"/>
</dbReference>
<dbReference type="Proteomes" id="UP001339883">
    <property type="component" value="Unassembled WGS sequence"/>
</dbReference>
<organism evidence="1 2">
    <name type="scientific">Acinetobacter pollinis</name>
    <dbReference type="NCBI Taxonomy" id="2605270"/>
    <lineage>
        <taxon>Bacteria</taxon>
        <taxon>Pseudomonadati</taxon>
        <taxon>Pseudomonadota</taxon>
        <taxon>Gammaproteobacteria</taxon>
        <taxon>Moraxellales</taxon>
        <taxon>Moraxellaceae</taxon>
        <taxon>Acinetobacter</taxon>
    </lineage>
</organism>
<dbReference type="RefSeq" id="WP_325775988.1">
    <property type="nucleotide sequence ID" value="NZ_VTDN01000010.1"/>
</dbReference>